<dbReference type="PANTHER" id="PTHR37155">
    <property type="entry name" value="MUCIN 26B"/>
    <property type="match status" value="1"/>
</dbReference>
<organism>
    <name type="scientific">Branchiostoma floridae</name>
    <name type="common">Florida lancelet</name>
    <name type="synonym">Amphioxus</name>
    <dbReference type="NCBI Taxonomy" id="7739"/>
    <lineage>
        <taxon>Eukaryota</taxon>
        <taxon>Metazoa</taxon>
        <taxon>Chordata</taxon>
        <taxon>Cephalochordata</taxon>
        <taxon>Leptocardii</taxon>
        <taxon>Amphioxiformes</taxon>
        <taxon>Branchiostomatidae</taxon>
        <taxon>Branchiostoma</taxon>
    </lineage>
</organism>
<evidence type="ECO:0000256" key="2">
    <source>
        <dbReference type="SAM" id="MobiDB-lite"/>
    </source>
</evidence>
<evidence type="ECO:0000313" key="4">
    <source>
        <dbReference type="EMBL" id="EEN60918.1"/>
    </source>
</evidence>
<dbReference type="PANTHER" id="PTHR37155:SF2">
    <property type="entry name" value="MUCIN 26B"/>
    <property type="match status" value="1"/>
</dbReference>
<accession>C3YFF5</accession>
<gene>
    <name evidence="4" type="ORF">BRAFLDRAFT_121622</name>
</gene>
<feature type="region of interest" description="Disordered" evidence="2">
    <location>
        <begin position="573"/>
        <end position="596"/>
    </location>
</feature>
<feature type="signal peptide" evidence="3">
    <location>
        <begin position="1"/>
        <end position="15"/>
    </location>
</feature>
<name>C3YFF5_BRAFL</name>
<evidence type="ECO:0000256" key="3">
    <source>
        <dbReference type="SAM" id="SignalP"/>
    </source>
</evidence>
<feature type="chain" id="PRO_5012406825" evidence="3">
    <location>
        <begin position="16"/>
        <end position="824"/>
    </location>
</feature>
<sequence>MRLFVVVALAVLALAESLPSKRGLGEDAKNTILGELEELVSAEKEEEALESKKKREEEEEAYDDFPLDIAFNGDGGAFLGLVLDPACAVWVVGAAQETGGYLAEGINIYDMAAYFFDEGNHWMMGYPMTTDEAIATVSCIYGADPPACSYDGTGCDISSYVDSLSGGDVAGYGMGMTEAISLVEPHIAEDFSIDSDAVYADAAADANAEYHEGQLVGYEEAVNGVSEALGVESPIPEEKKALAQKKGTKRSVGLVLSTAFLSDYDVLSTAFSRTRCCPQRSVGLCVVHSVLSDYVLSTAFCRTMCCPQRSLGLGVVHSVLSDYVLSTAFSRTRCCPQRSVGLCVVHSVLSDYVLSTAFCRTMCCPQRSVGLGVVHSVLSDYVLSTAFYRTMCCPQRSVGLCVVHSVLSNYVLSTAFCRTMCCPQRSIGLGVVHSVLSDYVLSTAFCRTMCCPQRSIGLGVVHGVLSDSLLEYRALKPLSTFSCNVKQPVLLQPAHCETITCALKLLPTVSCIQGSLHRSNFCPYQEVKMRLLVVAALAAALALAESAALDKKAVVGEELLDELEKMVAAKVKEKEAMSSHGGPRQDKRQEDSGLPDMNVVFEDDRDRVFTGVLLNPQEGVGVVGYAMENNGTIAPGFNIYDMDAFFLEGNDDWMLGYYMTTEWAIGLAAGLDQGFTKTLADQDDIAVSGYGLSIPDAIQLVGAHLDHETGQIDDVAGFTKTLADQDDIAVSGYGLSIPDAIQLVGAHLDHETGQIDDVAALGADIAAAGSYHAGRMVGYEDAVTGVSAALGLEEKKSLPASKKNVEVAELLQKLREYVRDLNQK</sequence>
<protein>
    <submittedName>
        <fullName evidence="4">Uncharacterized protein</fullName>
    </submittedName>
</protein>
<proteinExistence type="predicted"/>
<feature type="coiled-coil region" evidence="1">
    <location>
        <begin position="32"/>
        <end position="62"/>
    </location>
</feature>
<dbReference type="AlphaFoldDB" id="C3YFF5"/>
<feature type="compositionally biased region" description="Basic and acidic residues" evidence="2">
    <location>
        <begin position="573"/>
        <end position="591"/>
    </location>
</feature>
<dbReference type="eggNOG" id="ENOG502RTTW">
    <property type="taxonomic scope" value="Eukaryota"/>
</dbReference>
<evidence type="ECO:0000256" key="1">
    <source>
        <dbReference type="SAM" id="Coils"/>
    </source>
</evidence>
<keyword evidence="1" id="KW-0175">Coiled coil</keyword>
<dbReference type="InParanoid" id="C3YFF5"/>
<reference evidence="4" key="1">
    <citation type="journal article" date="2008" name="Nature">
        <title>The amphioxus genome and the evolution of the chordate karyotype.</title>
        <authorList>
            <consortium name="US DOE Joint Genome Institute (JGI-PGF)"/>
            <person name="Putnam N.H."/>
            <person name="Butts T."/>
            <person name="Ferrier D.E.K."/>
            <person name="Furlong R.F."/>
            <person name="Hellsten U."/>
            <person name="Kawashima T."/>
            <person name="Robinson-Rechavi M."/>
            <person name="Shoguchi E."/>
            <person name="Terry A."/>
            <person name="Yu J.-K."/>
            <person name="Benito-Gutierrez E.L."/>
            <person name="Dubchak I."/>
            <person name="Garcia-Fernandez J."/>
            <person name="Gibson-Brown J.J."/>
            <person name="Grigoriev I.V."/>
            <person name="Horton A.C."/>
            <person name="de Jong P.J."/>
            <person name="Jurka J."/>
            <person name="Kapitonov V.V."/>
            <person name="Kohara Y."/>
            <person name="Kuroki Y."/>
            <person name="Lindquist E."/>
            <person name="Lucas S."/>
            <person name="Osoegawa K."/>
            <person name="Pennacchio L.A."/>
            <person name="Salamov A.A."/>
            <person name="Satou Y."/>
            <person name="Sauka-Spengler T."/>
            <person name="Schmutz J."/>
            <person name="Shin-I T."/>
            <person name="Toyoda A."/>
            <person name="Bronner-Fraser M."/>
            <person name="Fujiyama A."/>
            <person name="Holland L.Z."/>
            <person name="Holland P.W.H."/>
            <person name="Satoh N."/>
            <person name="Rokhsar D.S."/>
        </authorList>
    </citation>
    <scope>NUCLEOTIDE SEQUENCE [LARGE SCALE GENOMIC DNA]</scope>
    <source>
        <strain evidence="4">S238N-H82</strain>
        <tissue evidence="4">Testes</tissue>
    </source>
</reference>
<keyword evidence="3" id="KW-0732">Signal</keyword>
<dbReference type="EMBL" id="GG666509">
    <property type="protein sequence ID" value="EEN60918.1"/>
    <property type="molecule type" value="Genomic_DNA"/>
</dbReference>